<dbReference type="EC" id="1.2.1.84" evidence="4"/>
<comment type="function">
    <text evidence="4">Catalyzes the reduction of fatty acyl-CoA to fatty alcohols.</text>
</comment>
<dbReference type="GO" id="GO:0102965">
    <property type="term" value="F:alcohol-forming long-chain fatty acyl-CoA reductase activity"/>
    <property type="evidence" value="ECO:0007669"/>
    <property type="project" value="UniProtKB-EC"/>
</dbReference>
<sequence>MESPIVDFYRDKTILLTGFSGFLGQIVVEKLLRCCEVKVIYVLIRNKKGKTWQSRIHQIFKDPLFDVIRKQKPDFSEKVVGIVGDCCLPNFGLNQEDLENLKNKVNIVFHVAGLVNFDAKLSSAITTNVKGTHQHAFTCQRRILTATNLVVSCILATAWDIGRNSYQSTPIYNFVTKRSNSLTWGQFIDDNLAAARTFPTSKCYWYYAFDTTEDLSTAKMLHFLYHTIPAYIVDFALILMGQKFRLSRLYKVIYRLNFVLECFVFNEWIWEDNNVVELWKKMNPVDQAMFFFNMEKLEWQSYLYKSLRGMRLYIAKDDPSTIPYGVKRQKVLKIIHYAVTYTIKGIGVFLLVLLQT</sequence>
<proteinExistence type="inferred from homology"/>
<evidence type="ECO:0000256" key="4">
    <source>
        <dbReference type="RuleBase" id="RU363097"/>
    </source>
</evidence>
<dbReference type="InterPro" id="IPR033640">
    <property type="entry name" value="FAR_C"/>
</dbReference>
<evidence type="ECO:0000256" key="1">
    <source>
        <dbReference type="ARBA" id="ARBA00005928"/>
    </source>
</evidence>
<evidence type="ECO:0000313" key="7">
    <source>
        <dbReference type="EMBL" id="SSW97595.1"/>
    </source>
</evidence>
<dbReference type="OMA" id="MTRIHEM"/>
<comment type="catalytic activity">
    <reaction evidence="4">
        <text>a long-chain fatty acyl-CoA + 2 NADPH + 2 H(+) = a long-chain primary fatty alcohol + 2 NADP(+) + CoA</text>
        <dbReference type="Rhea" id="RHEA:52716"/>
        <dbReference type="ChEBI" id="CHEBI:15378"/>
        <dbReference type="ChEBI" id="CHEBI:57287"/>
        <dbReference type="ChEBI" id="CHEBI:57783"/>
        <dbReference type="ChEBI" id="CHEBI:58349"/>
        <dbReference type="ChEBI" id="CHEBI:77396"/>
        <dbReference type="ChEBI" id="CHEBI:83139"/>
        <dbReference type="EC" id="1.2.1.84"/>
    </reaction>
</comment>
<dbReference type="Pfam" id="PF07993">
    <property type="entry name" value="NAD_binding_4"/>
    <property type="match status" value="1"/>
</dbReference>
<dbReference type="CDD" id="cd09071">
    <property type="entry name" value="FAR_C"/>
    <property type="match status" value="1"/>
</dbReference>
<evidence type="ECO:0000259" key="5">
    <source>
        <dbReference type="Pfam" id="PF03015"/>
    </source>
</evidence>
<dbReference type="GO" id="GO:0080019">
    <property type="term" value="F:alcohol-forming very long-chain fatty acyl-CoA reductase activity"/>
    <property type="evidence" value="ECO:0007669"/>
    <property type="project" value="InterPro"/>
</dbReference>
<gene>
    <name evidence="8" type="primary">CSON006012</name>
</gene>
<keyword evidence="4" id="KW-1133">Transmembrane helix</keyword>
<evidence type="ECO:0000259" key="6">
    <source>
        <dbReference type="Pfam" id="PF07993"/>
    </source>
</evidence>
<dbReference type="PANTHER" id="PTHR11011">
    <property type="entry name" value="MALE STERILITY PROTEIN 2-RELATED"/>
    <property type="match status" value="1"/>
</dbReference>
<reference evidence="7" key="1">
    <citation type="submission" date="2018-04" db="EMBL/GenBank/DDBJ databases">
        <authorList>
            <person name="Go L.Y."/>
            <person name="Mitchell J.A."/>
        </authorList>
    </citation>
    <scope>NUCLEOTIDE SEQUENCE</scope>
    <source>
        <tissue evidence="7">Whole organism</tissue>
    </source>
</reference>
<dbReference type="AlphaFoldDB" id="A0A336LMI6"/>
<dbReference type="GO" id="GO:0035336">
    <property type="term" value="P:long-chain fatty-acyl-CoA metabolic process"/>
    <property type="evidence" value="ECO:0007669"/>
    <property type="project" value="TreeGrafter"/>
</dbReference>
<reference evidence="8" key="2">
    <citation type="submission" date="2018-07" db="EMBL/GenBank/DDBJ databases">
        <authorList>
            <person name="Quirk P.G."/>
            <person name="Krulwich T.A."/>
        </authorList>
    </citation>
    <scope>NUCLEOTIDE SEQUENCE</scope>
</reference>
<keyword evidence="4" id="KW-0472">Membrane</keyword>
<feature type="domain" description="Thioester reductase (TE)" evidence="6">
    <location>
        <begin position="16"/>
        <end position="142"/>
    </location>
</feature>
<name>A0A336LMI6_CULSO</name>
<dbReference type="VEuPathDB" id="VectorBase:CSON006012"/>
<dbReference type="InterPro" id="IPR036291">
    <property type="entry name" value="NAD(P)-bd_dom_sf"/>
</dbReference>
<feature type="transmembrane region" description="Helical" evidence="4">
    <location>
        <begin position="334"/>
        <end position="354"/>
    </location>
</feature>
<dbReference type="PANTHER" id="PTHR11011:SF60">
    <property type="entry name" value="FATTY ACYL-COA REDUCTASE-RELATED"/>
    <property type="match status" value="1"/>
</dbReference>
<keyword evidence="4" id="KW-0812">Transmembrane</keyword>
<dbReference type="InterPro" id="IPR013120">
    <property type="entry name" value="FAR_NAD-bd"/>
</dbReference>
<dbReference type="Gene3D" id="3.40.50.720">
    <property type="entry name" value="NAD(P)-binding Rossmann-like Domain"/>
    <property type="match status" value="1"/>
</dbReference>
<organism evidence="8">
    <name type="scientific">Culicoides sonorensis</name>
    <name type="common">Biting midge</name>
    <dbReference type="NCBI Taxonomy" id="179676"/>
    <lineage>
        <taxon>Eukaryota</taxon>
        <taxon>Metazoa</taxon>
        <taxon>Ecdysozoa</taxon>
        <taxon>Arthropoda</taxon>
        <taxon>Hexapoda</taxon>
        <taxon>Insecta</taxon>
        <taxon>Pterygota</taxon>
        <taxon>Neoptera</taxon>
        <taxon>Endopterygota</taxon>
        <taxon>Diptera</taxon>
        <taxon>Nematocera</taxon>
        <taxon>Chironomoidea</taxon>
        <taxon>Ceratopogonidae</taxon>
        <taxon>Ceratopogoninae</taxon>
        <taxon>Culicoides</taxon>
        <taxon>Monoculicoides</taxon>
    </lineage>
</organism>
<dbReference type="Pfam" id="PF03015">
    <property type="entry name" value="Sterile"/>
    <property type="match status" value="1"/>
</dbReference>
<feature type="transmembrane region" description="Helical" evidence="4">
    <location>
        <begin position="223"/>
        <end position="240"/>
    </location>
</feature>
<keyword evidence="4" id="KW-0521">NADP</keyword>
<accession>A0A336LMI6</accession>
<dbReference type="EMBL" id="UFQT01000022">
    <property type="protein sequence ID" value="SSX17981.1"/>
    <property type="molecule type" value="Genomic_DNA"/>
</dbReference>
<keyword evidence="3 4" id="KW-0443">Lipid metabolism</keyword>
<comment type="similarity">
    <text evidence="1 4">Belongs to the fatty acyl-CoA reductase family.</text>
</comment>
<keyword evidence="2 4" id="KW-0444">Lipid biosynthesis</keyword>
<keyword evidence="4" id="KW-0560">Oxidoreductase</keyword>
<dbReference type="InterPro" id="IPR026055">
    <property type="entry name" value="FAR"/>
</dbReference>
<dbReference type="SUPFAM" id="SSF51735">
    <property type="entry name" value="NAD(P)-binding Rossmann-fold domains"/>
    <property type="match status" value="1"/>
</dbReference>
<protein>
    <recommendedName>
        <fullName evidence="4">Fatty acyl-CoA reductase</fullName>
        <ecNumber evidence="4">1.2.1.84</ecNumber>
    </recommendedName>
</protein>
<evidence type="ECO:0000313" key="8">
    <source>
        <dbReference type="EMBL" id="SSX17981.1"/>
    </source>
</evidence>
<dbReference type="GO" id="GO:0005777">
    <property type="term" value="C:peroxisome"/>
    <property type="evidence" value="ECO:0007669"/>
    <property type="project" value="TreeGrafter"/>
</dbReference>
<dbReference type="EMBL" id="UFQS01000022">
    <property type="protein sequence ID" value="SSW97595.1"/>
    <property type="molecule type" value="Genomic_DNA"/>
</dbReference>
<evidence type="ECO:0000256" key="3">
    <source>
        <dbReference type="ARBA" id="ARBA00023098"/>
    </source>
</evidence>
<feature type="domain" description="Fatty acyl-CoA reductase C-terminal" evidence="5">
    <location>
        <begin position="225"/>
        <end position="317"/>
    </location>
</feature>
<evidence type="ECO:0000256" key="2">
    <source>
        <dbReference type="ARBA" id="ARBA00022516"/>
    </source>
</evidence>